<dbReference type="GO" id="GO:0016836">
    <property type="term" value="F:hydro-lyase activity"/>
    <property type="evidence" value="ECO:0007669"/>
    <property type="project" value="TreeGrafter"/>
</dbReference>
<gene>
    <name evidence="2" type="ORF">S06H3_39184</name>
</gene>
<dbReference type="InterPro" id="IPR020558">
    <property type="entry name" value="DiOHA_6PGluconate_deHydtase_CS"/>
</dbReference>
<dbReference type="SUPFAM" id="SSF52016">
    <property type="entry name" value="LeuD/IlvD-like"/>
    <property type="match status" value="1"/>
</dbReference>
<dbReference type="AlphaFoldDB" id="X1NG28"/>
<dbReference type="InterPro" id="IPR042096">
    <property type="entry name" value="Dihydro-acid_dehy_C"/>
</dbReference>
<dbReference type="PANTHER" id="PTHR43661:SF3">
    <property type="entry name" value="D-XYLONATE DEHYDRATASE YAGF-RELATED"/>
    <property type="match status" value="1"/>
</dbReference>
<evidence type="ECO:0000259" key="1">
    <source>
        <dbReference type="Pfam" id="PF24877"/>
    </source>
</evidence>
<comment type="caution">
    <text evidence="2">The sequence shown here is derived from an EMBL/GenBank/DDBJ whole genome shotgun (WGS) entry which is preliminary data.</text>
</comment>
<accession>X1NG28</accession>
<feature type="domain" description="Dihydroxy-acid/6-phosphogluconate dehydratase C-terminal" evidence="1">
    <location>
        <begin position="2"/>
        <end position="97"/>
    </location>
</feature>
<protein>
    <recommendedName>
        <fullName evidence="1">Dihydroxy-acid/6-phosphogluconate dehydratase C-terminal domain-containing protein</fullName>
    </recommendedName>
</protein>
<dbReference type="Gene3D" id="3.50.30.80">
    <property type="entry name" value="IlvD/EDD C-terminal domain-like"/>
    <property type="match status" value="1"/>
</dbReference>
<organism evidence="2">
    <name type="scientific">marine sediment metagenome</name>
    <dbReference type="NCBI Taxonomy" id="412755"/>
    <lineage>
        <taxon>unclassified sequences</taxon>
        <taxon>metagenomes</taxon>
        <taxon>ecological metagenomes</taxon>
    </lineage>
</organism>
<name>X1NG28_9ZZZZ</name>
<dbReference type="GO" id="GO:0005829">
    <property type="term" value="C:cytosol"/>
    <property type="evidence" value="ECO:0007669"/>
    <property type="project" value="TreeGrafter"/>
</dbReference>
<evidence type="ECO:0000313" key="2">
    <source>
        <dbReference type="EMBL" id="GAI42548.1"/>
    </source>
</evidence>
<dbReference type="Pfam" id="PF24877">
    <property type="entry name" value="ILV_EDD_C"/>
    <property type="match status" value="1"/>
</dbReference>
<dbReference type="EMBL" id="BARV01023943">
    <property type="protein sequence ID" value="GAI42548.1"/>
    <property type="molecule type" value="Genomic_DNA"/>
</dbReference>
<dbReference type="PANTHER" id="PTHR43661">
    <property type="entry name" value="D-XYLONATE DEHYDRATASE"/>
    <property type="match status" value="1"/>
</dbReference>
<dbReference type="InterPro" id="IPR056740">
    <property type="entry name" value="ILV_EDD_C"/>
</dbReference>
<sequence>MGKDKKVALITDGRFSGGSRGAAIGHVSPEAATRGPIAALRDGDIIKIDIPNYKLEVELSDKEMTERLAQLAEFEPKVKTGYLRYYAEKVGPASTGAVFK</sequence>
<dbReference type="PROSITE" id="PS00887">
    <property type="entry name" value="ILVD_EDD_2"/>
    <property type="match status" value="1"/>
</dbReference>
<reference evidence="2" key="1">
    <citation type="journal article" date="2014" name="Front. Microbiol.">
        <title>High frequency of phylogenetically diverse reductive dehalogenase-homologous genes in deep subseafloor sedimentary metagenomes.</title>
        <authorList>
            <person name="Kawai M."/>
            <person name="Futagami T."/>
            <person name="Toyoda A."/>
            <person name="Takaki Y."/>
            <person name="Nishi S."/>
            <person name="Hori S."/>
            <person name="Arai W."/>
            <person name="Tsubouchi T."/>
            <person name="Morono Y."/>
            <person name="Uchiyama I."/>
            <person name="Ito T."/>
            <person name="Fujiyama A."/>
            <person name="Inagaki F."/>
            <person name="Takami H."/>
        </authorList>
    </citation>
    <scope>NUCLEOTIDE SEQUENCE</scope>
    <source>
        <strain evidence="2">Expedition CK06-06</strain>
    </source>
</reference>
<proteinExistence type="predicted"/>